<feature type="compositionally biased region" description="Basic and acidic residues" evidence="2">
    <location>
        <begin position="415"/>
        <end position="427"/>
    </location>
</feature>
<dbReference type="GeneID" id="10502183"/>
<name>F0ZPE9_DICPU</name>
<keyword evidence="5" id="KW-1185">Reference proteome</keyword>
<gene>
    <name evidence="4" type="ORF">DICPUDRAFT_80062</name>
</gene>
<keyword evidence="1" id="KW-0862">Zinc</keyword>
<feature type="compositionally biased region" description="Polar residues" evidence="2">
    <location>
        <begin position="367"/>
        <end position="409"/>
    </location>
</feature>
<dbReference type="RefSeq" id="XP_003289297.1">
    <property type="nucleotide sequence ID" value="XM_003289249.1"/>
</dbReference>
<dbReference type="Gene3D" id="4.10.60.10">
    <property type="entry name" value="Zinc finger, CCHC-type"/>
    <property type="match status" value="1"/>
</dbReference>
<dbReference type="OrthoDB" id="422005at2759"/>
<dbReference type="SUPFAM" id="SSF57756">
    <property type="entry name" value="Retrovirus zinc finger-like domains"/>
    <property type="match status" value="1"/>
</dbReference>
<sequence>MFKNTTVNKDSSKPLKNNGSESSSSSNKITPTNNLSNNDNNPSGSNINTSGLGRSDEFKEYLLKEIAILKLENDRYRNQSFGYERKRKPLSEDAKFVGGFSMGFEKTWDLFEFQFRYHFGPRFDNPDLVSSLKGDALIYLQRTDPNGNKTAEENLVQLRKHYQDLPTTLLLKFSEFTRTGKFESLERLLLVFDTVRTRAKLSDDAAIVTLKTALGMNFSKALMVDISDVEGYTSFQKFSEKIVRLEKNYQLTMGKSLYLRQDEIQGVFGASVSSSGLTPVVSNEVTVIDVNRNSGVKCFNCGNPNHLARECREKYNNSNRRDNYQSKFSNNRSNNNNYRSNNVLHFEPVQEPSLNKVDSSLVNNKLFNNQSSKTNNNIQSHSKDSNNNNFQTSSAHINNSIMDNQQSPLDNNNNNHDDNNKSKNNNKVEDIVKFNKYSIELLEKIDFSPQPYQKEIVTPPRPDIDFKVAQDSSIILTPQQAKFDQLKKNYSEIIPEKLKKESLAKQIYHSIPFIDGTEESKLHQAPYPVSALKMSHESGLKNHCKFNEKEIIEFTSFCTNQICNRNQLILTKIINKNKPLNLLIEKPQNDTNL</sequence>
<dbReference type="PANTHER" id="PTHR46563:SF1">
    <property type="entry name" value="RING-TYPE DOMAIN-CONTAINING PROTEIN-RELATED"/>
    <property type="match status" value="1"/>
</dbReference>
<dbReference type="PANTHER" id="PTHR46563">
    <property type="entry name" value="RING-TYPE DOMAIN-CONTAINING PROTEIN"/>
    <property type="match status" value="1"/>
</dbReference>
<reference evidence="5" key="1">
    <citation type="journal article" date="2011" name="Genome Biol.">
        <title>Comparative genomics of the social amoebae Dictyostelium discoideum and Dictyostelium purpureum.</title>
        <authorList>
            <consortium name="US DOE Joint Genome Institute (JGI-PGF)"/>
            <person name="Sucgang R."/>
            <person name="Kuo A."/>
            <person name="Tian X."/>
            <person name="Salerno W."/>
            <person name="Parikh A."/>
            <person name="Feasley C.L."/>
            <person name="Dalin E."/>
            <person name="Tu H."/>
            <person name="Huang E."/>
            <person name="Barry K."/>
            <person name="Lindquist E."/>
            <person name="Shapiro H."/>
            <person name="Bruce D."/>
            <person name="Schmutz J."/>
            <person name="Salamov A."/>
            <person name="Fey P."/>
            <person name="Gaudet P."/>
            <person name="Anjard C."/>
            <person name="Babu M.M."/>
            <person name="Basu S."/>
            <person name="Bushmanova Y."/>
            <person name="van der Wel H."/>
            <person name="Katoh-Kurasawa M."/>
            <person name="Dinh C."/>
            <person name="Coutinho P.M."/>
            <person name="Saito T."/>
            <person name="Elias M."/>
            <person name="Schaap P."/>
            <person name="Kay R.R."/>
            <person name="Henrissat B."/>
            <person name="Eichinger L."/>
            <person name="Rivero F."/>
            <person name="Putnam N.H."/>
            <person name="West C.M."/>
            <person name="Loomis W.F."/>
            <person name="Chisholm R.L."/>
            <person name="Shaulsky G."/>
            <person name="Strassmann J.E."/>
            <person name="Queller D.C."/>
            <person name="Kuspa A."/>
            <person name="Grigoriev I.V."/>
        </authorList>
    </citation>
    <scope>NUCLEOTIDE SEQUENCE [LARGE SCALE GENOMIC DNA]</scope>
    <source>
        <strain evidence="5">QSDP1</strain>
    </source>
</reference>
<dbReference type="InParanoid" id="F0ZPE9"/>
<keyword evidence="1" id="KW-0479">Metal-binding</keyword>
<accession>F0ZPE9</accession>
<protein>
    <recommendedName>
        <fullName evidence="3">CCHC-type domain-containing protein</fullName>
    </recommendedName>
</protein>
<evidence type="ECO:0000256" key="2">
    <source>
        <dbReference type="SAM" id="MobiDB-lite"/>
    </source>
</evidence>
<dbReference type="GO" id="GO:0004402">
    <property type="term" value="F:histone acetyltransferase activity"/>
    <property type="evidence" value="ECO:0000318"/>
    <property type="project" value="GO_Central"/>
</dbReference>
<dbReference type="VEuPathDB" id="AmoebaDB:DICPUDRAFT_80062"/>
<dbReference type="GO" id="GO:0008270">
    <property type="term" value="F:zinc ion binding"/>
    <property type="evidence" value="ECO:0007669"/>
    <property type="project" value="UniProtKB-KW"/>
</dbReference>
<dbReference type="Pfam" id="PF00098">
    <property type="entry name" value="zf-CCHC"/>
    <property type="match status" value="1"/>
</dbReference>
<evidence type="ECO:0000313" key="4">
    <source>
        <dbReference type="EMBL" id="EGC34193.1"/>
    </source>
</evidence>
<organism evidence="4 5">
    <name type="scientific">Dictyostelium purpureum</name>
    <name type="common">Slime mold</name>
    <dbReference type="NCBI Taxonomy" id="5786"/>
    <lineage>
        <taxon>Eukaryota</taxon>
        <taxon>Amoebozoa</taxon>
        <taxon>Evosea</taxon>
        <taxon>Eumycetozoa</taxon>
        <taxon>Dictyostelia</taxon>
        <taxon>Dictyosteliales</taxon>
        <taxon>Dictyosteliaceae</taxon>
        <taxon>Dictyostelium</taxon>
    </lineage>
</organism>
<dbReference type="KEGG" id="dpp:DICPUDRAFT_80062"/>
<dbReference type="PROSITE" id="PS50158">
    <property type="entry name" value="ZF_CCHC"/>
    <property type="match status" value="1"/>
</dbReference>
<feature type="region of interest" description="Disordered" evidence="2">
    <location>
        <begin position="318"/>
        <end position="340"/>
    </location>
</feature>
<feature type="compositionally biased region" description="Low complexity" evidence="2">
    <location>
        <begin position="33"/>
        <end position="48"/>
    </location>
</feature>
<evidence type="ECO:0000256" key="1">
    <source>
        <dbReference type="PROSITE-ProRule" id="PRU00047"/>
    </source>
</evidence>
<feature type="compositionally biased region" description="Low complexity" evidence="2">
    <location>
        <begin position="329"/>
        <end position="340"/>
    </location>
</feature>
<feature type="compositionally biased region" description="Polar residues" evidence="2">
    <location>
        <begin position="1"/>
        <end position="19"/>
    </location>
</feature>
<evidence type="ECO:0000259" key="3">
    <source>
        <dbReference type="PROSITE" id="PS50158"/>
    </source>
</evidence>
<feature type="region of interest" description="Disordered" evidence="2">
    <location>
        <begin position="1"/>
        <end position="51"/>
    </location>
</feature>
<dbReference type="Proteomes" id="UP000001064">
    <property type="component" value="Unassembled WGS sequence"/>
</dbReference>
<dbReference type="EMBL" id="GL871108">
    <property type="protein sequence ID" value="EGC34193.1"/>
    <property type="molecule type" value="Genomic_DNA"/>
</dbReference>
<dbReference type="InterPro" id="IPR036875">
    <property type="entry name" value="Znf_CCHC_sf"/>
</dbReference>
<proteinExistence type="predicted"/>
<dbReference type="AlphaFoldDB" id="F0ZPE9"/>
<feature type="domain" description="CCHC-type" evidence="3">
    <location>
        <begin position="297"/>
        <end position="313"/>
    </location>
</feature>
<dbReference type="SMART" id="SM00343">
    <property type="entry name" value="ZnF_C2HC"/>
    <property type="match status" value="1"/>
</dbReference>
<evidence type="ECO:0000313" key="5">
    <source>
        <dbReference type="Proteomes" id="UP000001064"/>
    </source>
</evidence>
<dbReference type="GO" id="GO:0003676">
    <property type="term" value="F:nucleic acid binding"/>
    <property type="evidence" value="ECO:0007669"/>
    <property type="project" value="InterPro"/>
</dbReference>
<dbReference type="InterPro" id="IPR001878">
    <property type="entry name" value="Znf_CCHC"/>
</dbReference>
<keyword evidence="1" id="KW-0863">Zinc-finger</keyword>
<feature type="region of interest" description="Disordered" evidence="2">
    <location>
        <begin position="367"/>
        <end position="427"/>
    </location>
</feature>